<dbReference type="CDD" id="cd08377">
    <property type="entry name" value="C2C_MCTP_PRT"/>
    <property type="match status" value="1"/>
</dbReference>
<feature type="region of interest" description="Disordered" evidence="3">
    <location>
        <begin position="1"/>
        <end position="54"/>
    </location>
</feature>
<dbReference type="SMART" id="SM00239">
    <property type="entry name" value="C2"/>
    <property type="match status" value="3"/>
</dbReference>
<dbReference type="InterPro" id="IPR010482">
    <property type="entry name" value="TECPR1-like_DysF"/>
</dbReference>
<keyword evidence="4" id="KW-1133">Transmembrane helix</keyword>
<dbReference type="FunFam" id="2.60.40.150:FF:000167">
    <property type="entry name" value="Multiple C2 domains, transmembrane 2a"/>
    <property type="match status" value="1"/>
</dbReference>
<feature type="transmembrane region" description="Helical" evidence="4">
    <location>
        <begin position="538"/>
        <end position="564"/>
    </location>
</feature>
<feature type="compositionally biased region" description="Basic and acidic residues" evidence="3">
    <location>
        <begin position="10"/>
        <end position="19"/>
    </location>
</feature>
<feature type="compositionally biased region" description="Polar residues" evidence="3">
    <location>
        <begin position="572"/>
        <end position="581"/>
    </location>
</feature>
<keyword evidence="4" id="KW-0472">Membrane</keyword>
<dbReference type="Proteomes" id="UP000887581">
    <property type="component" value="Unplaced"/>
</dbReference>
<dbReference type="GO" id="GO:0046928">
    <property type="term" value="P:regulation of neurotransmitter secretion"/>
    <property type="evidence" value="ECO:0007669"/>
    <property type="project" value="TreeGrafter"/>
</dbReference>
<feature type="domain" description="C2" evidence="5">
    <location>
        <begin position="201"/>
        <end position="316"/>
    </location>
</feature>
<evidence type="ECO:0000256" key="4">
    <source>
        <dbReference type="SAM" id="Phobius"/>
    </source>
</evidence>
<dbReference type="CDD" id="cd04042">
    <property type="entry name" value="C2A_MCTP_PRT"/>
    <property type="match status" value="1"/>
</dbReference>
<keyword evidence="2" id="KW-0106">Calcium</keyword>
<reference evidence="7" key="1">
    <citation type="submission" date="2022-11" db="UniProtKB">
        <authorList>
            <consortium name="WormBaseParasite"/>
        </authorList>
    </citation>
    <scope>IDENTIFICATION</scope>
</reference>
<evidence type="ECO:0000259" key="5">
    <source>
        <dbReference type="PROSITE" id="PS50004"/>
    </source>
</evidence>
<protein>
    <submittedName>
        <fullName evidence="7">C2 domain-containing protein</fullName>
    </submittedName>
</protein>
<dbReference type="PANTHER" id="PTHR45911:SF4">
    <property type="entry name" value="MULTIPLE C2 AND TRANSMEMBRANE DOMAIN-CONTAINING PROTEIN"/>
    <property type="match status" value="1"/>
</dbReference>
<feature type="region of interest" description="Disordered" evidence="3">
    <location>
        <begin position="570"/>
        <end position="599"/>
    </location>
</feature>
<dbReference type="PROSITE" id="PS50004">
    <property type="entry name" value="C2"/>
    <property type="match status" value="3"/>
</dbReference>
<dbReference type="SUPFAM" id="SSF49562">
    <property type="entry name" value="C2 domain (Calcium/lipid-binding domain, CaLB)"/>
    <property type="match status" value="3"/>
</dbReference>
<feature type="domain" description="C2" evidence="5">
    <location>
        <begin position="337"/>
        <end position="455"/>
    </location>
</feature>
<dbReference type="Pfam" id="PF06398">
    <property type="entry name" value="Pex24p"/>
    <property type="match status" value="1"/>
</dbReference>
<evidence type="ECO:0000313" key="6">
    <source>
        <dbReference type="Proteomes" id="UP000887581"/>
    </source>
</evidence>
<feature type="transmembrane region" description="Helical" evidence="4">
    <location>
        <begin position="639"/>
        <end position="659"/>
    </location>
</feature>
<dbReference type="WBParaSite" id="sdigi.contig9.g1080.t1">
    <property type="protein sequence ID" value="sdigi.contig9.g1080.t1"/>
    <property type="gene ID" value="sdigi.contig9.g1080"/>
</dbReference>
<dbReference type="InterPro" id="IPR000008">
    <property type="entry name" value="C2_dom"/>
</dbReference>
<evidence type="ECO:0000256" key="2">
    <source>
        <dbReference type="ARBA" id="ARBA00022837"/>
    </source>
</evidence>
<evidence type="ECO:0000256" key="3">
    <source>
        <dbReference type="SAM" id="MobiDB-lite"/>
    </source>
</evidence>
<dbReference type="Pfam" id="PF00168">
    <property type="entry name" value="C2"/>
    <property type="match status" value="3"/>
</dbReference>
<dbReference type="CDD" id="cd08376">
    <property type="entry name" value="C2B_MCTP_PRT"/>
    <property type="match status" value="1"/>
</dbReference>
<organism evidence="6 7">
    <name type="scientific">Setaria digitata</name>
    <dbReference type="NCBI Taxonomy" id="48799"/>
    <lineage>
        <taxon>Eukaryota</taxon>
        <taxon>Metazoa</taxon>
        <taxon>Ecdysozoa</taxon>
        <taxon>Nematoda</taxon>
        <taxon>Chromadorea</taxon>
        <taxon>Rhabditida</taxon>
        <taxon>Spirurina</taxon>
        <taxon>Spiruromorpha</taxon>
        <taxon>Filarioidea</taxon>
        <taxon>Setariidae</taxon>
        <taxon>Setaria</taxon>
    </lineage>
</organism>
<evidence type="ECO:0000256" key="1">
    <source>
        <dbReference type="ARBA" id="ARBA00022723"/>
    </source>
</evidence>
<dbReference type="GO" id="GO:0030672">
    <property type="term" value="C:synaptic vesicle membrane"/>
    <property type="evidence" value="ECO:0007669"/>
    <property type="project" value="TreeGrafter"/>
</dbReference>
<sequence length="682" mass="78221">MSSSLLKSVFRRESGEGKYQRLKKKGDTWADEVDSMDDTSTRNDEKCDDSTENPKPEAYVTFSVRICLKEGHNLAIRDASGSSDPYVKFKYKGRIYFKSSIIYKNLNPVWEEEFTLLIDDPTTPICIDVYDYDRWAADDYMGGAIIDLSQLRLFQMTIMKLKLSEEGNDENMGEIDVVVTISPLTAHEKDEFLKAATRGIICERPKRIPQKMTQVWTSIVNIALIEGRNLTMPDGFENNIPDPFVKFKLGNEKYKSRPVVRSNNPKWLEQFDLHMFDEPKHMLEMMVIDKKTNKGIGRCSLNLDKLEKETPNQLICELDRGAGSILVLISVTGTSSTDAVIDLSDFAGDDIKNAIIDKYAIFRARNLASVDAMNKSNPFVVVELVNALLQTHTEYKTVNPEWNKIFTFAVKDIHAILEITVYDEDPNKKAEFLGKVAIPLLQIRNCESKWYALKDRKLKAPAKGQVLLEMDVIWNPIRAAIRTFTPRERKYIQADPKFKRRLFMSSYARLREFLLVLVQVRDYVHSCFDWDSPVRSSVAFVLFVVFVYFFHIHHIPVLLLLLFLRPHKKGRNGSSKDSNSGSEDEPDANEMSGQPLSTSSSIRERFNSLQDTMAKVQNTMDFIASLLERIRNTFNFTQPYLSTLAVVTLSIITVLLYFVPLRWIIMIWGQEEPFCAKKSEGE</sequence>
<name>A0A915Q822_9BILA</name>
<evidence type="ECO:0000313" key="7">
    <source>
        <dbReference type="WBParaSite" id="sdigi.contig9.g1080.t1"/>
    </source>
</evidence>
<keyword evidence="4" id="KW-0812">Transmembrane</keyword>
<dbReference type="PRINTS" id="PR00360">
    <property type="entry name" value="C2DOMAIN"/>
</dbReference>
<accession>A0A915Q822</accession>
<feature type="domain" description="C2" evidence="5">
    <location>
        <begin position="43"/>
        <end position="161"/>
    </location>
</feature>
<dbReference type="AlphaFoldDB" id="A0A915Q822"/>
<dbReference type="GO" id="GO:0005509">
    <property type="term" value="F:calcium ion binding"/>
    <property type="evidence" value="ECO:0007669"/>
    <property type="project" value="TreeGrafter"/>
</dbReference>
<keyword evidence="1" id="KW-0479">Metal-binding</keyword>
<dbReference type="InterPro" id="IPR035892">
    <property type="entry name" value="C2_domain_sf"/>
</dbReference>
<dbReference type="PANTHER" id="PTHR45911">
    <property type="entry name" value="C2 DOMAIN-CONTAINING PROTEIN"/>
    <property type="match status" value="1"/>
</dbReference>
<proteinExistence type="predicted"/>
<feature type="compositionally biased region" description="Basic and acidic residues" evidence="3">
    <location>
        <begin position="39"/>
        <end position="54"/>
    </location>
</feature>
<dbReference type="Gene3D" id="2.60.40.150">
    <property type="entry name" value="C2 domain"/>
    <property type="match status" value="3"/>
</dbReference>
<keyword evidence="6" id="KW-1185">Reference proteome</keyword>